<dbReference type="Gene3D" id="3.30.70.360">
    <property type="match status" value="2"/>
</dbReference>
<dbReference type="Pfam" id="PF01546">
    <property type="entry name" value="Peptidase_M20"/>
    <property type="match status" value="1"/>
</dbReference>
<name>Q892Y8_CLOTE</name>
<dbReference type="SUPFAM" id="SSF55031">
    <property type="entry name" value="Bacterial exopeptidase dimerisation domain"/>
    <property type="match status" value="1"/>
</dbReference>
<proteinExistence type="inferred from homology"/>
<gene>
    <name evidence="10" type="ordered locus">CTC_01945</name>
</gene>
<comment type="cofactor">
    <cofactor evidence="1">
        <name>Zn(2+)</name>
        <dbReference type="ChEBI" id="CHEBI:29105"/>
    </cofactor>
</comment>
<keyword evidence="6" id="KW-0862">Zinc</keyword>
<evidence type="ECO:0000259" key="9">
    <source>
        <dbReference type="Pfam" id="PF07687"/>
    </source>
</evidence>
<evidence type="ECO:0000256" key="7">
    <source>
        <dbReference type="ARBA" id="ARBA00022997"/>
    </source>
</evidence>
<dbReference type="InterPro" id="IPR011650">
    <property type="entry name" value="Peptidase_M20_dimer"/>
</dbReference>
<dbReference type="GO" id="GO:0008237">
    <property type="term" value="F:metallopeptidase activity"/>
    <property type="evidence" value="ECO:0007669"/>
    <property type="project" value="UniProtKB-KW"/>
</dbReference>
<dbReference type="Gene3D" id="3.40.630.10">
    <property type="entry name" value="Zn peptidases"/>
    <property type="match status" value="1"/>
</dbReference>
<dbReference type="InterPro" id="IPR036264">
    <property type="entry name" value="Bact_exopeptidase_dim_dom"/>
</dbReference>
<evidence type="ECO:0000256" key="8">
    <source>
        <dbReference type="ARBA" id="ARBA00023049"/>
    </source>
</evidence>
<evidence type="ECO:0000256" key="6">
    <source>
        <dbReference type="ARBA" id="ARBA00022833"/>
    </source>
</evidence>
<keyword evidence="8" id="KW-0482">Metalloprotease</keyword>
<dbReference type="GO" id="GO:0016805">
    <property type="term" value="F:dipeptidase activity"/>
    <property type="evidence" value="ECO:0007669"/>
    <property type="project" value="UniProtKB-KW"/>
</dbReference>
<keyword evidence="11" id="KW-1185">Reference proteome</keyword>
<dbReference type="PANTHER" id="PTHR43808:SF31">
    <property type="entry name" value="N-ACETYL-L-CITRULLINE DEACETYLASE"/>
    <property type="match status" value="1"/>
</dbReference>
<dbReference type="SUPFAM" id="SSF53187">
    <property type="entry name" value="Zn-dependent exopeptidases"/>
    <property type="match status" value="1"/>
</dbReference>
<evidence type="ECO:0000313" key="11">
    <source>
        <dbReference type="Proteomes" id="UP000001412"/>
    </source>
</evidence>
<dbReference type="GO" id="GO:0008777">
    <property type="term" value="F:acetylornithine deacetylase activity"/>
    <property type="evidence" value="ECO:0007669"/>
    <property type="project" value="TreeGrafter"/>
</dbReference>
<protein>
    <submittedName>
        <fullName evidence="10">XAA-His dipeptidase</fullName>
    </submittedName>
</protein>
<keyword evidence="5" id="KW-0378">Hydrolase</keyword>
<dbReference type="Pfam" id="PF07687">
    <property type="entry name" value="M20_dimer"/>
    <property type="match status" value="1"/>
</dbReference>
<dbReference type="AlphaFoldDB" id="Q892Y8"/>
<dbReference type="PROSITE" id="PS00758">
    <property type="entry name" value="ARGE_DAPE_CPG2_1"/>
    <property type="match status" value="1"/>
</dbReference>
<dbReference type="Proteomes" id="UP000001412">
    <property type="component" value="Chromosome"/>
</dbReference>
<accession>Q892Y8</accession>
<dbReference type="KEGG" id="ctc:CTC_01945"/>
<keyword evidence="3" id="KW-0645">Protease</keyword>
<dbReference type="InterPro" id="IPR050072">
    <property type="entry name" value="Peptidase_M20A"/>
</dbReference>
<dbReference type="HOGENOM" id="CLU_031786_2_0_9"/>
<evidence type="ECO:0000313" key="10">
    <source>
        <dbReference type="EMBL" id="AAO36454.1"/>
    </source>
</evidence>
<dbReference type="CDD" id="cd03888">
    <property type="entry name" value="M20_PepV"/>
    <property type="match status" value="1"/>
</dbReference>
<dbReference type="PANTHER" id="PTHR43808">
    <property type="entry name" value="ACETYLORNITHINE DEACETYLASE"/>
    <property type="match status" value="1"/>
</dbReference>
<dbReference type="NCBIfam" id="NF005591">
    <property type="entry name" value="PRK07318.1"/>
    <property type="match status" value="1"/>
</dbReference>
<dbReference type="EMBL" id="AE015927">
    <property type="protein sequence ID" value="AAO36454.1"/>
    <property type="molecule type" value="Genomic_DNA"/>
</dbReference>
<dbReference type="GO" id="GO:0006508">
    <property type="term" value="P:proteolysis"/>
    <property type="evidence" value="ECO:0007669"/>
    <property type="project" value="UniProtKB-KW"/>
</dbReference>
<dbReference type="STRING" id="212717.CTC_01945"/>
<sequence length="481" mass="53634">MGILNLENFAGGIREMELNKKINDLKTDLIKSTQKLIRIKSVESEPKEGMPFGEGVAQALNCALSIGKKLGFKTKNLDGYVGYVEYGEGEEYIGVLGHLDVVPEGEGWSHPPYAAEIHEGKIYGRGALDDKGPIIAALYGLKAIKDINLPLKKKVRIIFGTNEETGSKEMKYYLEREKPPVAGFTPDAEYPLIFAEKGILNFNIKKELKEQNSSKFKIQYIKGGQRLNMVPDYCEAGIASKEKDYVIKTLEKFKNKSNYDLTAHIKSDKVVIKSVGVSAHGSTPAAGKNAIMQMLKFIEFLCDENGDRNFYEISSFLNEKIGFEVNGQSCGIGFEDEDSGKLTLNVGTIDAEEDNFSMGINIRYPVTYKLEELINPLKDVLEKGNISIQDIDNKNPLYYPKDHPLIKTLLKVYNDQTGEDRQPIAIGGGTYAKKMPNIVAFGPIFPGKPDLDHQVNEYIEIEDLVMNAKIYANAIYELAKK</sequence>
<dbReference type="InterPro" id="IPR010964">
    <property type="entry name" value="M20A_pepV-rel"/>
</dbReference>
<evidence type="ECO:0000256" key="1">
    <source>
        <dbReference type="ARBA" id="ARBA00001947"/>
    </source>
</evidence>
<dbReference type="GO" id="GO:0008270">
    <property type="term" value="F:zinc ion binding"/>
    <property type="evidence" value="ECO:0007669"/>
    <property type="project" value="InterPro"/>
</dbReference>
<dbReference type="InterPro" id="IPR001261">
    <property type="entry name" value="ArgE/DapE_CS"/>
</dbReference>
<dbReference type="NCBIfam" id="TIGR01887">
    <property type="entry name" value="dipeptidaselike"/>
    <property type="match status" value="1"/>
</dbReference>
<evidence type="ECO:0000256" key="3">
    <source>
        <dbReference type="ARBA" id="ARBA00022670"/>
    </source>
</evidence>
<keyword evidence="7" id="KW-0224">Dipeptidase</keyword>
<dbReference type="InterPro" id="IPR002933">
    <property type="entry name" value="Peptidase_M20"/>
</dbReference>
<evidence type="ECO:0000256" key="2">
    <source>
        <dbReference type="ARBA" id="ARBA00006247"/>
    </source>
</evidence>
<evidence type="ECO:0000256" key="4">
    <source>
        <dbReference type="ARBA" id="ARBA00022723"/>
    </source>
</evidence>
<comment type="similarity">
    <text evidence="2">Belongs to the peptidase M20A family.</text>
</comment>
<dbReference type="GO" id="GO:0006526">
    <property type="term" value="P:L-arginine biosynthetic process"/>
    <property type="evidence" value="ECO:0007669"/>
    <property type="project" value="TreeGrafter"/>
</dbReference>
<reference evidence="10 11" key="1">
    <citation type="journal article" date="2003" name="Proc. Natl. Acad. Sci. U.S.A.">
        <title>The genome sequence of Clostridium tetani, the causative agent of tetanus disease.</title>
        <authorList>
            <person name="Brueggemann H."/>
            <person name="Baumer S."/>
            <person name="Fricke W.F."/>
            <person name="Wiezer A."/>
            <person name="Liesegang H."/>
            <person name="Decker I."/>
            <person name="Herzberg C."/>
            <person name="Martinez-Arias R."/>
            <person name="Merkl R."/>
            <person name="Henne A."/>
            <person name="Gottschalk G."/>
        </authorList>
    </citation>
    <scope>NUCLEOTIDE SEQUENCE [LARGE SCALE GENOMIC DNA]</scope>
    <source>
        <strain evidence="11">Massachusetts / E88</strain>
    </source>
</reference>
<organism evidence="10 11">
    <name type="scientific">Clostridium tetani (strain Massachusetts / E88)</name>
    <dbReference type="NCBI Taxonomy" id="212717"/>
    <lineage>
        <taxon>Bacteria</taxon>
        <taxon>Bacillati</taxon>
        <taxon>Bacillota</taxon>
        <taxon>Clostridia</taxon>
        <taxon>Eubacteriales</taxon>
        <taxon>Clostridiaceae</taxon>
        <taxon>Clostridium</taxon>
    </lineage>
</organism>
<keyword evidence="4" id="KW-0479">Metal-binding</keyword>
<feature type="domain" description="Peptidase M20 dimerisation" evidence="9">
    <location>
        <begin position="269"/>
        <end position="384"/>
    </location>
</feature>
<evidence type="ECO:0000256" key="5">
    <source>
        <dbReference type="ARBA" id="ARBA00022801"/>
    </source>
</evidence>